<dbReference type="Gene3D" id="3.60.10.10">
    <property type="entry name" value="Endonuclease/exonuclease/phosphatase"/>
    <property type="match status" value="1"/>
</dbReference>
<protein>
    <recommendedName>
        <fullName evidence="2">Reverse transcriptase domain-containing protein</fullName>
    </recommendedName>
</protein>
<dbReference type="Proteomes" id="UP000595437">
    <property type="component" value="Chromosome 21"/>
</dbReference>
<dbReference type="SUPFAM" id="SSF56672">
    <property type="entry name" value="DNA/RNA polymerases"/>
    <property type="match status" value="1"/>
</dbReference>
<feature type="domain" description="Reverse transcriptase" evidence="2">
    <location>
        <begin position="708"/>
        <end position="954"/>
    </location>
</feature>
<dbReference type="PANTHER" id="PTHR47510">
    <property type="entry name" value="REVERSE TRANSCRIPTASE DOMAIN-CONTAINING PROTEIN"/>
    <property type="match status" value="1"/>
</dbReference>
<dbReference type="Pfam" id="PF03372">
    <property type="entry name" value="Exo_endo_phos"/>
    <property type="match status" value="1"/>
</dbReference>
<sequence>MEGTMADRMASLESTISAIKEKQNKTEEDLVRDVPMSDPTEPGRTTSQVGQDQTSLKKRDEEKLCPSMWGKKPCPHNCIRVHLPLCSKAVCYGNTDARKECSMWHGHIRAAARVERKREREEEQKRQFKAWLKQGNSSTGKRGAPRKIQAPKQAKKVPGTLEKWENLQLRSEIALLRSKQQQKLTKMTTPSLTYANIAAPVPQPPVLQPPVPVDQNVAANGGPGSKSPRLKVCTWNVAGLSGTKELHLSCLLDRQDIDVAVITETEMAPSVGTFKTNGYVSFGPLGVGKRRIVTLVKTDLAMHSNAKLRPDLMSSDVQTVWIELTLPTYSVLVGGVYREWNSSEPGSVLTERDRLDIILDQAKSATGTSKRVLILGDFNLDTLRHNDRSYSRRSFLQILSDGMKDVSLDYVTTKATWKSYGKFEGEHRTSCLDHVYSAGLDCSVKVLEDATSDHRPVVANILVPSERSGTRSIKRRNFKAIRQNELESALQKWPWTSIYSLEDVEKVHRFLLDGITVALDEVAPIKTIKVKTGKNLYLAPDTLKLMRERDKASGSEYRRIRNQVSSMVKRDRVRTNVNRLHKSCNDPKVLWRLANEAIGKLSAPLPASIEVSGIPTLNSAEAATAMNEFYISKVEKLREGLPPSQPPSSAWPKSSAPFSFSFAGAGKIAKVIKGMRATEALGVDGIPVSVLKKGIEVLAGPIAHLVNRSLASGTVPTALKMSNVLPVFKGKGKSAADPASYRPVCILPALSKVLEIIVKSDLEDHLAKTEALPNTQFGFRKGRSTTAALATAHAKWLEAEQRGKVVGVLGFDLSAAFDTVNQLQLLPKLGKLGIAGTQFKWFHSYLTGGYQRVVWNGTESEFLPVEYGVRQGSILGPILYLVLVADVTSCVGIGNEDNSGYADDFFLWAVGDSLEGGRRLLQICGGNGLVLNAAKTQLMIGGNAKKKDVLGFTINVGGVEVHPLDEIEFLGVKFDTAFTTVPHNINIAKAAAKRAALISRLAVHLPRGKYLRQLAKGLMIGKISYAAAAVTIPRLDNECKGPNAAHRAIQVAINDAARSIVGCKRRDHIHVRDLLERAGLPSLNEVAAKAVALETWKCFYSNDGGGGARNPVGDFVFPIPRRPMRSTTPVAYPLGRETATFACHAISVWNMNKALRSATTLHAARTAARAIGRSVPT</sequence>
<dbReference type="AlphaFoldDB" id="A0A7T8GKG7"/>
<accession>A0A7T8GKG7</accession>
<dbReference type="Pfam" id="PF00078">
    <property type="entry name" value="RVT_1"/>
    <property type="match status" value="1"/>
</dbReference>
<evidence type="ECO:0000313" key="3">
    <source>
        <dbReference type="EMBL" id="QQP31354.1"/>
    </source>
</evidence>
<dbReference type="SUPFAM" id="SSF56219">
    <property type="entry name" value="DNase I-like"/>
    <property type="match status" value="1"/>
</dbReference>
<dbReference type="InterPro" id="IPR036691">
    <property type="entry name" value="Endo/exonu/phosph_ase_sf"/>
</dbReference>
<feature type="region of interest" description="Disordered" evidence="1">
    <location>
        <begin position="118"/>
        <end position="157"/>
    </location>
</feature>
<keyword evidence="4" id="KW-1185">Reference proteome</keyword>
<feature type="compositionally biased region" description="Polar residues" evidence="1">
    <location>
        <begin position="43"/>
        <end position="54"/>
    </location>
</feature>
<feature type="region of interest" description="Disordered" evidence="1">
    <location>
        <begin position="1"/>
        <end position="61"/>
    </location>
</feature>
<dbReference type="PROSITE" id="PS50878">
    <property type="entry name" value="RT_POL"/>
    <property type="match status" value="1"/>
</dbReference>
<dbReference type="InterPro" id="IPR043502">
    <property type="entry name" value="DNA/RNA_pol_sf"/>
</dbReference>
<evidence type="ECO:0000259" key="2">
    <source>
        <dbReference type="PROSITE" id="PS50878"/>
    </source>
</evidence>
<dbReference type="OrthoDB" id="411173at2759"/>
<name>A0A7T8GKG7_CALRO</name>
<organism evidence="3 4">
    <name type="scientific">Caligus rogercresseyi</name>
    <name type="common">Sea louse</name>
    <dbReference type="NCBI Taxonomy" id="217165"/>
    <lineage>
        <taxon>Eukaryota</taxon>
        <taxon>Metazoa</taxon>
        <taxon>Ecdysozoa</taxon>
        <taxon>Arthropoda</taxon>
        <taxon>Crustacea</taxon>
        <taxon>Multicrustacea</taxon>
        <taxon>Hexanauplia</taxon>
        <taxon>Copepoda</taxon>
        <taxon>Siphonostomatoida</taxon>
        <taxon>Caligidae</taxon>
        <taxon>Caligus</taxon>
    </lineage>
</organism>
<reference evidence="4" key="1">
    <citation type="submission" date="2021-01" db="EMBL/GenBank/DDBJ databases">
        <title>Caligus Genome Assembly.</title>
        <authorList>
            <person name="Gallardo-Escarate C."/>
        </authorList>
    </citation>
    <scope>NUCLEOTIDE SEQUENCE [LARGE SCALE GENOMIC DNA]</scope>
</reference>
<dbReference type="InterPro" id="IPR000477">
    <property type="entry name" value="RT_dom"/>
</dbReference>
<feature type="compositionally biased region" description="Basic and acidic residues" evidence="1">
    <location>
        <begin position="19"/>
        <end position="32"/>
    </location>
</feature>
<dbReference type="EMBL" id="CP045910">
    <property type="protein sequence ID" value="QQP31354.1"/>
    <property type="molecule type" value="Genomic_DNA"/>
</dbReference>
<dbReference type="CDD" id="cd01650">
    <property type="entry name" value="RT_nLTR_like"/>
    <property type="match status" value="1"/>
</dbReference>
<gene>
    <name evidence="3" type="ORF">FKW44_024925</name>
</gene>
<dbReference type="GO" id="GO:0003824">
    <property type="term" value="F:catalytic activity"/>
    <property type="evidence" value="ECO:0007669"/>
    <property type="project" value="InterPro"/>
</dbReference>
<evidence type="ECO:0000313" key="4">
    <source>
        <dbReference type="Proteomes" id="UP000595437"/>
    </source>
</evidence>
<dbReference type="PANTHER" id="PTHR47510:SF3">
    <property type="entry name" value="ENDO_EXONUCLEASE_PHOSPHATASE DOMAIN-CONTAINING PROTEIN"/>
    <property type="match status" value="1"/>
</dbReference>
<proteinExistence type="predicted"/>
<dbReference type="InterPro" id="IPR005135">
    <property type="entry name" value="Endo/exonuclease/phosphatase"/>
</dbReference>
<dbReference type="GO" id="GO:0071897">
    <property type="term" value="P:DNA biosynthetic process"/>
    <property type="evidence" value="ECO:0007669"/>
    <property type="project" value="UniProtKB-ARBA"/>
</dbReference>
<evidence type="ECO:0000256" key="1">
    <source>
        <dbReference type="SAM" id="MobiDB-lite"/>
    </source>
</evidence>